<dbReference type="EMBL" id="JAAABI010000001">
    <property type="protein sequence ID" value="NAY90944.1"/>
    <property type="molecule type" value="Genomic_DNA"/>
</dbReference>
<dbReference type="Proteomes" id="UP000667650">
    <property type="component" value="Unassembled WGS sequence"/>
</dbReference>
<comment type="caution">
    <text evidence="1">The sequence shown here is derived from an EMBL/GenBank/DDBJ whole genome shotgun (WGS) entry which is preliminary data.</text>
</comment>
<proteinExistence type="predicted"/>
<name>A0A964TB00_9FLAO</name>
<evidence type="ECO:0000313" key="1">
    <source>
        <dbReference type="EMBL" id="NAY90944.1"/>
    </source>
</evidence>
<dbReference type="AlphaFoldDB" id="A0A964TB00"/>
<reference evidence="1" key="1">
    <citation type="submission" date="2020-01" db="EMBL/GenBank/DDBJ databases">
        <title>Muricauda ochracea sp. nov., isolated from a tidal flat of Garorim bay in Korea.</title>
        <authorList>
            <person name="Kim D."/>
            <person name="Yoo Y."/>
            <person name="Kim J.-J."/>
        </authorList>
    </citation>
    <scope>NUCLEOTIDE SEQUENCE</scope>
    <source>
        <strain evidence="1">JGD-17</strain>
    </source>
</reference>
<evidence type="ECO:0000313" key="2">
    <source>
        <dbReference type="Proteomes" id="UP000667650"/>
    </source>
</evidence>
<organism evidence="1 2">
    <name type="scientific">Flagellimonas ochracea</name>
    <dbReference type="NCBI Taxonomy" id="2696472"/>
    <lineage>
        <taxon>Bacteria</taxon>
        <taxon>Pseudomonadati</taxon>
        <taxon>Bacteroidota</taxon>
        <taxon>Flavobacteriia</taxon>
        <taxon>Flavobacteriales</taxon>
        <taxon>Flavobacteriaceae</taxon>
        <taxon>Flagellimonas</taxon>
    </lineage>
</organism>
<keyword evidence="2" id="KW-1185">Reference proteome</keyword>
<accession>A0A964TB00</accession>
<dbReference type="RefSeq" id="WP_166522336.1">
    <property type="nucleotide sequence ID" value="NZ_JAAABI010000001.1"/>
</dbReference>
<protein>
    <submittedName>
        <fullName evidence="1">DUF3052 domain-containing protein</fullName>
    </submittedName>
</protein>
<sequence length="139" mass="15791">MTATAGYSGTPLAKKLGIKDGFTILLCNPPKHYWDLFSDLPNTLDIKNKPEKERMDFIHVFCTSEVELHKVAIQYKSALKKNGMLWVSWPKGSSSIATDLKREPVREHLLSIGLVDTKVAAIDQDWSGLKFVYRLKDRK</sequence>
<gene>
    <name evidence="1" type="ORF">GTQ34_03345</name>
</gene>